<dbReference type="Proteomes" id="UP001162992">
    <property type="component" value="Chromosome 15"/>
</dbReference>
<comment type="caution">
    <text evidence="1">The sequence shown here is derived from an EMBL/GenBank/DDBJ whole genome shotgun (WGS) entry which is preliminary data.</text>
</comment>
<gene>
    <name evidence="1" type="ORF">O6H91_15G070300</name>
</gene>
<proteinExistence type="predicted"/>
<reference evidence="2" key="1">
    <citation type="journal article" date="2024" name="Proc. Natl. Acad. Sci. U.S.A.">
        <title>Extraordinary preservation of gene collinearity over three hundred million years revealed in homosporous lycophytes.</title>
        <authorList>
            <person name="Li C."/>
            <person name="Wickell D."/>
            <person name="Kuo L.Y."/>
            <person name="Chen X."/>
            <person name="Nie B."/>
            <person name="Liao X."/>
            <person name="Peng D."/>
            <person name="Ji J."/>
            <person name="Jenkins J."/>
            <person name="Williams M."/>
            <person name="Shu S."/>
            <person name="Plott C."/>
            <person name="Barry K."/>
            <person name="Rajasekar S."/>
            <person name="Grimwood J."/>
            <person name="Han X."/>
            <person name="Sun S."/>
            <person name="Hou Z."/>
            <person name="He W."/>
            <person name="Dai G."/>
            <person name="Sun C."/>
            <person name="Schmutz J."/>
            <person name="Leebens-Mack J.H."/>
            <person name="Li F.W."/>
            <person name="Wang L."/>
        </authorList>
    </citation>
    <scope>NUCLEOTIDE SEQUENCE [LARGE SCALE GENOMIC DNA]</scope>
    <source>
        <strain evidence="2">cv. PW_Plant_1</strain>
    </source>
</reference>
<accession>A0ACC2BJC5</accession>
<name>A0ACC2BJC5_DIPCM</name>
<sequence length="172" mass="18675">MMLEAGSPASQESEDGANHGGGDRDNSSVREQDRFLPIANISRIMKKALPANAKIAKDAKETVQECVSEFISFITSEASDKCQREKRKTINGDDLLWAMSTLGFEDYAEPLKLYLLKFRETEGDKGSIASKGGAEQSARKEGSTLSGPPPVQMGHTNFYSSGMGYLQAQVCS</sequence>
<evidence type="ECO:0000313" key="2">
    <source>
        <dbReference type="Proteomes" id="UP001162992"/>
    </source>
</evidence>
<dbReference type="EMBL" id="CM055106">
    <property type="protein sequence ID" value="KAJ7529888.1"/>
    <property type="molecule type" value="Genomic_DNA"/>
</dbReference>
<organism evidence="1 2">
    <name type="scientific">Diphasiastrum complanatum</name>
    <name type="common">Issler's clubmoss</name>
    <name type="synonym">Lycopodium complanatum</name>
    <dbReference type="NCBI Taxonomy" id="34168"/>
    <lineage>
        <taxon>Eukaryota</taxon>
        <taxon>Viridiplantae</taxon>
        <taxon>Streptophyta</taxon>
        <taxon>Embryophyta</taxon>
        <taxon>Tracheophyta</taxon>
        <taxon>Lycopodiopsida</taxon>
        <taxon>Lycopodiales</taxon>
        <taxon>Lycopodiaceae</taxon>
        <taxon>Lycopodioideae</taxon>
        <taxon>Diphasiastrum</taxon>
    </lineage>
</organism>
<evidence type="ECO:0000313" key="1">
    <source>
        <dbReference type="EMBL" id="KAJ7529888.1"/>
    </source>
</evidence>
<keyword evidence="2" id="KW-1185">Reference proteome</keyword>
<protein>
    <submittedName>
        <fullName evidence="1">Uncharacterized protein</fullName>
    </submittedName>
</protein>